<dbReference type="PROSITE" id="PS52016">
    <property type="entry name" value="TONB_DEPENDENT_REC_3"/>
    <property type="match status" value="1"/>
</dbReference>
<evidence type="ECO:0000256" key="10">
    <source>
        <dbReference type="ARBA" id="ARBA00023237"/>
    </source>
</evidence>
<dbReference type="Gene3D" id="2.40.170.20">
    <property type="entry name" value="TonB-dependent receptor, beta-barrel domain"/>
    <property type="match status" value="1"/>
</dbReference>
<dbReference type="InterPro" id="IPR000531">
    <property type="entry name" value="Beta-barrel_TonB"/>
</dbReference>
<dbReference type="SUPFAM" id="SSF56935">
    <property type="entry name" value="Porins"/>
    <property type="match status" value="1"/>
</dbReference>
<keyword evidence="17" id="KW-1185">Reference proteome</keyword>
<evidence type="ECO:0000256" key="5">
    <source>
        <dbReference type="ARBA" id="ARBA00022692"/>
    </source>
</evidence>
<dbReference type="EMBL" id="CP059851">
    <property type="protein sequence ID" value="QMW23132.1"/>
    <property type="molecule type" value="Genomic_DNA"/>
</dbReference>
<dbReference type="GO" id="GO:0006826">
    <property type="term" value="P:iron ion transport"/>
    <property type="evidence" value="ECO:0007669"/>
    <property type="project" value="UniProtKB-KW"/>
</dbReference>
<keyword evidence="3 11" id="KW-1134">Transmembrane beta strand</keyword>
<keyword evidence="6" id="KW-0408">Iron</keyword>
<dbReference type="Pfam" id="PF07715">
    <property type="entry name" value="Plug"/>
    <property type="match status" value="1"/>
</dbReference>
<keyword evidence="2 11" id="KW-0813">Transport</keyword>
<evidence type="ECO:0000256" key="7">
    <source>
        <dbReference type="ARBA" id="ARBA00023065"/>
    </source>
</evidence>
<dbReference type="GO" id="GO:0009279">
    <property type="term" value="C:cell outer membrane"/>
    <property type="evidence" value="ECO:0007669"/>
    <property type="project" value="UniProtKB-SubCell"/>
</dbReference>
<dbReference type="PANTHER" id="PTHR32552">
    <property type="entry name" value="FERRICHROME IRON RECEPTOR-RELATED"/>
    <property type="match status" value="1"/>
</dbReference>
<name>A0A7G5IIE0_9SPHN</name>
<comment type="similarity">
    <text evidence="11 12">Belongs to the TonB-dependent receptor family.</text>
</comment>
<evidence type="ECO:0000256" key="4">
    <source>
        <dbReference type="ARBA" id="ARBA00022496"/>
    </source>
</evidence>
<evidence type="ECO:0000256" key="3">
    <source>
        <dbReference type="ARBA" id="ARBA00022452"/>
    </source>
</evidence>
<evidence type="ECO:0000256" key="11">
    <source>
        <dbReference type="PROSITE-ProRule" id="PRU01360"/>
    </source>
</evidence>
<proteinExistence type="inferred from homology"/>
<keyword evidence="7" id="KW-0406">Ion transport</keyword>
<evidence type="ECO:0000256" key="13">
    <source>
        <dbReference type="SAM" id="SignalP"/>
    </source>
</evidence>
<dbReference type="Proteomes" id="UP000515292">
    <property type="component" value="Chromosome"/>
</dbReference>
<evidence type="ECO:0000256" key="2">
    <source>
        <dbReference type="ARBA" id="ARBA00022448"/>
    </source>
</evidence>
<sequence length="812" mass="88693">MIRRTTAPRVKRSLFFSTAAVLFAAPAAAQTAPDAPEPDIVVTASGRAQTAASIPFNVSAISEAQLREENITDIKSLIALSPSINAPGNGARFADSVTVRGLNVSPVNANNIEQFARSTIAYYLDDTPLPNIAYRIKDIARVETLLGPQGTLYGAGSLGGTIRYITNKPRFDAVAARLSTSLFAARSGGLSHDTDAMLNVPLADNVAIRIVASRLDDAGYTDRVSNPSWRTGAFAWSTKPDPNRNLYKNDDYNRVSSGRVSLAWEVTDDVKITLAHAQQSQLAHGTSATSLLPLGIANAGGPADIAAYIQDPRFNPCGSSCRFTNPYETPTLAGTDVTVSRYPEFARRNFRLSSVDLDIGLGFADLHSSTSVFRDTRRGEADYAGQGWLFYFGLGDAGAAFDSGRSAFITFDNSYSGVNHETRLTSTGEGPFQWIAGIFYSNTKRNLKFSEFLPGLDAYNGINRAVSGGNVDEGYRENLGSRYEEIAAYGELSYAITPRWTTTVGGRIFNYKDRAISQIRDYSFDLVNNNVDVTRSVKGKAYFKFNTSYKLTEDALAYGTISQGFRRGGTNGFRNVGGLTVNPDVQAFAPDTTTNYEIGVKGRFFQRRLSVDANIYQIDWKDVQTYFSQEINFFPVNGTANGPSARSRGVEATVRVNITDDLSAGFSTAYNDAKWSQTREVCLYVNPNSGCRTYEKGGVLGGSPRWKHSGFVRYDTDLGGDTRGFISLNARQVGAIPIDRSDSPNDVVETFRPYAIVDARIGVKWGQADISLWVENIGNKRSVVSRQPDRVMGNRVFYTQPRTIGLNLSYAL</sequence>
<dbReference type="Pfam" id="PF00593">
    <property type="entry name" value="TonB_dep_Rec_b-barrel"/>
    <property type="match status" value="1"/>
</dbReference>
<reference evidence="16 17" key="1">
    <citation type="submission" date="2020-07" db="EMBL/GenBank/DDBJ databases">
        <title>Complete genome sequence for Sandaracinobacter sp. M6.</title>
        <authorList>
            <person name="Tang Y."/>
            <person name="Liu Q."/>
            <person name="Guo Z."/>
            <person name="Lei P."/>
            <person name="Huang B."/>
        </authorList>
    </citation>
    <scope>NUCLEOTIDE SEQUENCE [LARGE SCALE GENOMIC DNA]</scope>
    <source>
        <strain evidence="16 17">M6</strain>
    </source>
</reference>
<keyword evidence="10 11" id="KW-0998">Cell outer membrane</keyword>
<evidence type="ECO:0000313" key="16">
    <source>
        <dbReference type="EMBL" id="QMW23132.1"/>
    </source>
</evidence>
<evidence type="ECO:0000256" key="1">
    <source>
        <dbReference type="ARBA" id="ARBA00004571"/>
    </source>
</evidence>
<evidence type="ECO:0000256" key="8">
    <source>
        <dbReference type="ARBA" id="ARBA00023077"/>
    </source>
</evidence>
<dbReference type="AlphaFoldDB" id="A0A7G5IIE0"/>
<evidence type="ECO:0000259" key="14">
    <source>
        <dbReference type="Pfam" id="PF00593"/>
    </source>
</evidence>
<evidence type="ECO:0000313" key="17">
    <source>
        <dbReference type="Proteomes" id="UP000515292"/>
    </source>
</evidence>
<keyword evidence="16" id="KW-0675">Receptor</keyword>
<evidence type="ECO:0000256" key="9">
    <source>
        <dbReference type="ARBA" id="ARBA00023136"/>
    </source>
</evidence>
<dbReference type="InterPro" id="IPR036942">
    <property type="entry name" value="Beta-barrel_TonB_sf"/>
</dbReference>
<dbReference type="InterPro" id="IPR039426">
    <property type="entry name" value="TonB-dep_rcpt-like"/>
</dbReference>
<gene>
    <name evidence="16" type="ORF">H3309_01040</name>
</gene>
<dbReference type="InterPro" id="IPR012910">
    <property type="entry name" value="Plug_dom"/>
</dbReference>
<evidence type="ECO:0000256" key="6">
    <source>
        <dbReference type="ARBA" id="ARBA00023004"/>
    </source>
</evidence>
<protein>
    <submittedName>
        <fullName evidence="16">TonB-dependent receptor</fullName>
    </submittedName>
</protein>
<evidence type="ECO:0000259" key="15">
    <source>
        <dbReference type="Pfam" id="PF07715"/>
    </source>
</evidence>
<dbReference type="KEGG" id="sand:H3309_01040"/>
<keyword evidence="5 11" id="KW-0812">Transmembrane</keyword>
<keyword evidence="8 12" id="KW-0798">TonB box</keyword>
<feature type="domain" description="TonB-dependent receptor plug" evidence="15">
    <location>
        <begin position="52"/>
        <end position="161"/>
    </location>
</feature>
<keyword evidence="9 11" id="KW-0472">Membrane</keyword>
<feature type="chain" id="PRO_5029004473" evidence="13">
    <location>
        <begin position="30"/>
        <end position="812"/>
    </location>
</feature>
<dbReference type="PANTHER" id="PTHR32552:SF81">
    <property type="entry name" value="TONB-DEPENDENT OUTER MEMBRANE RECEPTOR"/>
    <property type="match status" value="1"/>
</dbReference>
<evidence type="ECO:0000256" key="12">
    <source>
        <dbReference type="RuleBase" id="RU003357"/>
    </source>
</evidence>
<accession>A0A7G5IIE0</accession>
<organism evidence="16 17">
    <name type="scientific">Sandaracinobacteroides saxicola</name>
    <dbReference type="NCBI Taxonomy" id="2759707"/>
    <lineage>
        <taxon>Bacteria</taxon>
        <taxon>Pseudomonadati</taxon>
        <taxon>Pseudomonadota</taxon>
        <taxon>Alphaproteobacteria</taxon>
        <taxon>Sphingomonadales</taxon>
        <taxon>Sphingosinicellaceae</taxon>
        <taxon>Sandaracinobacteroides</taxon>
    </lineage>
</organism>
<feature type="domain" description="TonB-dependent receptor-like beta-barrel" evidence="14">
    <location>
        <begin position="345"/>
        <end position="777"/>
    </location>
</feature>
<comment type="subcellular location">
    <subcellularLocation>
        <location evidence="1 11">Cell outer membrane</location>
        <topology evidence="1 11">Multi-pass membrane protein</topology>
    </subcellularLocation>
</comment>
<keyword evidence="4" id="KW-0410">Iron transport</keyword>
<keyword evidence="13" id="KW-0732">Signal</keyword>
<dbReference type="RefSeq" id="WP_182296697.1">
    <property type="nucleotide sequence ID" value="NZ_CP059851.1"/>
</dbReference>
<feature type="signal peptide" evidence="13">
    <location>
        <begin position="1"/>
        <end position="29"/>
    </location>
</feature>